<gene>
    <name evidence="5" type="ORF">SAMN05192543_11242</name>
</gene>
<dbReference type="Pfam" id="PF10106">
    <property type="entry name" value="DUF2345"/>
    <property type="match status" value="1"/>
</dbReference>
<dbReference type="RefSeq" id="WP_091019267.1">
    <property type="nucleotide sequence ID" value="NZ_CP041745.1"/>
</dbReference>
<dbReference type="OrthoDB" id="8590234at2"/>
<dbReference type="Gene3D" id="3.55.50.10">
    <property type="entry name" value="Baseplate protein-like domains"/>
    <property type="match status" value="1"/>
</dbReference>
<dbReference type="InterPro" id="IPR006531">
    <property type="entry name" value="Gp5/Vgr_OB"/>
</dbReference>
<dbReference type="Pfam" id="PF04717">
    <property type="entry name" value="Phage_base_V"/>
    <property type="match status" value="1"/>
</dbReference>
<dbReference type="EMBL" id="FOQU01000012">
    <property type="protein sequence ID" value="SFJ85358.1"/>
    <property type="molecule type" value="Genomic_DNA"/>
</dbReference>
<feature type="domain" description="Gp5/Type VI secretion system Vgr protein OB-fold" evidence="2">
    <location>
        <begin position="429"/>
        <end position="494"/>
    </location>
</feature>
<dbReference type="NCBIfam" id="TIGR03361">
    <property type="entry name" value="VI_Rhs_Vgr"/>
    <property type="match status" value="1"/>
</dbReference>
<feature type="domain" description="DUF2345" evidence="3">
    <location>
        <begin position="663"/>
        <end position="811"/>
    </location>
</feature>
<reference evidence="5 6" key="1">
    <citation type="submission" date="2016-10" db="EMBL/GenBank/DDBJ databases">
        <authorList>
            <person name="de Groot N.N."/>
        </authorList>
    </citation>
    <scope>NUCLEOTIDE SEQUENCE [LARGE SCALE GENOMIC DNA]</scope>
    <source>
        <strain evidence="5 6">LMG 23650</strain>
    </source>
</reference>
<dbReference type="InterPro" id="IPR017847">
    <property type="entry name" value="T6SS_RhsGE_Vgr_subset"/>
</dbReference>
<proteinExistence type="inferred from homology"/>
<organism evidence="5 6">
    <name type="scientific">Paraburkholderia megapolitana</name>
    <dbReference type="NCBI Taxonomy" id="420953"/>
    <lineage>
        <taxon>Bacteria</taxon>
        <taxon>Pseudomonadati</taxon>
        <taxon>Pseudomonadota</taxon>
        <taxon>Betaproteobacteria</taxon>
        <taxon>Burkholderiales</taxon>
        <taxon>Burkholderiaceae</taxon>
        <taxon>Paraburkholderia</taxon>
    </lineage>
</organism>
<feature type="domain" description="Putative type VI secretion system Rhs element associated Vgr" evidence="4">
    <location>
        <begin position="517"/>
        <end position="621"/>
    </location>
</feature>
<dbReference type="Gene3D" id="4.10.220.110">
    <property type="match status" value="1"/>
</dbReference>
<dbReference type="AlphaFoldDB" id="A0A1I3UPX0"/>
<evidence type="ECO:0000313" key="5">
    <source>
        <dbReference type="EMBL" id="SFJ85358.1"/>
    </source>
</evidence>
<evidence type="ECO:0000259" key="4">
    <source>
        <dbReference type="Pfam" id="PF13296"/>
    </source>
</evidence>
<name>A0A1I3UPX0_9BURK</name>
<dbReference type="InterPro" id="IPR028244">
    <property type="entry name" value="T6SS_Rhs_Vgr_dom"/>
</dbReference>
<accession>A0A1I3UPX0</accession>
<dbReference type="Proteomes" id="UP000199548">
    <property type="component" value="Unassembled WGS sequence"/>
</dbReference>
<dbReference type="SUPFAM" id="SSF69255">
    <property type="entry name" value="gp5 N-terminal domain-like"/>
    <property type="match status" value="1"/>
</dbReference>
<protein>
    <submittedName>
        <fullName evidence="5">Type VI secretion system secreted protein VgrG</fullName>
    </submittedName>
</protein>
<evidence type="ECO:0000259" key="2">
    <source>
        <dbReference type="Pfam" id="PF04717"/>
    </source>
</evidence>
<evidence type="ECO:0000256" key="1">
    <source>
        <dbReference type="ARBA" id="ARBA00005558"/>
    </source>
</evidence>
<dbReference type="Gene3D" id="2.40.50.230">
    <property type="entry name" value="Gp5 N-terminal domain"/>
    <property type="match status" value="1"/>
</dbReference>
<dbReference type="InterPro" id="IPR037026">
    <property type="entry name" value="Vgr_OB-fold_dom_sf"/>
</dbReference>
<evidence type="ECO:0000259" key="3">
    <source>
        <dbReference type="Pfam" id="PF10106"/>
    </source>
</evidence>
<keyword evidence="6" id="KW-1185">Reference proteome</keyword>
<dbReference type="InterPro" id="IPR006533">
    <property type="entry name" value="T6SS_Vgr_RhsGE"/>
</dbReference>
<dbReference type="Gene3D" id="2.30.110.50">
    <property type="match status" value="1"/>
</dbReference>
<sequence length="845" mass="92176">MAAQTLYNTLRSGSPQYNRLIKLDTPLGVDWLLPLQAKGHGQLGRDTEFVVDVVSARGSSITLKSLIAQPVTLWIQQHDGSYLPFHGYVHKFDRLGSDGPLTYYQLRLSSWMVFLRLRRDMRDWQEKSGDDILSDVFNQHPQAQGAFRFDLRQPMRSYSNRVQWEYDWNFVQRSMEEAGVFGRFEYAKDGKSHRLVVMDDLYFAPPLDQQTVQFSRAGTDDEVNGLTHLREEQRIQSASLATSSADYKRMDLQKRVNGSAHNLDELPGQGEVYQFTGAYSWSGRDQGDDAAMAWTEGWASRAKRIYGVGGLRCAMPGRWCSISGHPVLDAGSQEDRELAILATTWTIRNNVPGVGAANDFPKSLQAEVKQVSEGKAGSVVRHPDGNEGFFQVELEFQRRRVPFRLAFEHKKPVMHLHPAVIAGSEEIYTDELNRVKVLFPWNRRNDGDEAASVWVRSAFPDAGSQRGGTYPLRKGDEVIVGFMSGDCDRPVILSRMHGGTTKPIWNANGLLSGHRSKEYGGTGYNQLVMDDATGQNRVQLYTTSSQSHLHLGYLIQHTDNTRGAYLGSGFDLKSSAYGAIRAAQGLYVSSHPTSADQPLDVRQARDQLVSAEMLVERMSEASTANKAESLEDSQNALKKFSEATQYSVSGASGSGGGRTAGGGTGNANGFSTPIMLAASPAGLGLSTQDSAQLTANQHVSVVSGQSTHITAGKSLIASVTEKISLFVQNAGMKLFAAKGAVEIQAQSDEMKLTSLKDLTIASSNGKLILTAEKEVWIGAGGSYIKIGPGLIENGTDGHILEKCASWDKPGASTMRVPAPISSVDKGCSWRNASASANSASSVVLG</sequence>
<dbReference type="SUPFAM" id="SSF69279">
    <property type="entry name" value="Phage tail proteins"/>
    <property type="match status" value="2"/>
</dbReference>
<dbReference type="InterPro" id="IPR018769">
    <property type="entry name" value="VgrG2_DUF2345"/>
</dbReference>
<dbReference type="NCBIfam" id="TIGR01646">
    <property type="entry name" value="vgr_GE"/>
    <property type="match status" value="1"/>
</dbReference>
<comment type="similarity">
    <text evidence="1">Belongs to the VgrG protein family.</text>
</comment>
<dbReference type="STRING" id="420953.SAMN05192543_11242"/>
<dbReference type="Pfam" id="PF13296">
    <property type="entry name" value="T6SS_Vgr"/>
    <property type="match status" value="1"/>
</dbReference>
<dbReference type="Pfam" id="PF05954">
    <property type="entry name" value="Phage_GPD"/>
    <property type="match status" value="1"/>
</dbReference>
<evidence type="ECO:0000313" key="6">
    <source>
        <dbReference type="Proteomes" id="UP000199548"/>
    </source>
</evidence>